<keyword evidence="3" id="KW-0540">Nuclease</keyword>
<comment type="similarity">
    <text evidence="1">Belongs to the RecJ family.</text>
</comment>
<protein>
    <recommendedName>
        <fullName evidence="2">Single-stranded-DNA-specific exonuclease RecJ</fullName>
    </recommendedName>
</protein>
<dbReference type="Gene3D" id="3.10.310.30">
    <property type="match status" value="1"/>
</dbReference>
<keyword evidence="4" id="KW-0378">Hydrolase</keyword>
<organism evidence="9 10">
    <name type="scientific">Candidatus Merdibacter merdavium</name>
    <dbReference type="NCBI Taxonomy" id="2838692"/>
    <lineage>
        <taxon>Bacteria</taxon>
        <taxon>Bacillati</taxon>
        <taxon>Bacillota</taxon>
        <taxon>Erysipelotrichia</taxon>
        <taxon>Erysipelotrichales</taxon>
        <taxon>Erysipelotrichaceae</taxon>
        <taxon>Merdibacter</taxon>
    </lineage>
</organism>
<dbReference type="AlphaFoldDB" id="A0A9D2SX39"/>
<evidence type="ECO:0000256" key="3">
    <source>
        <dbReference type="ARBA" id="ARBA00022722"/>
    </source>
</evidence>
<evidence type="ECO:0000313" key="9">
    <source>
        <dbReference type="EMBL" id="HJC37366.1"/>
    </source>
</evidence>
<evidence type="ECO:0000256" key="4">
    <source>
        <dbReference type="ARBA" id="ARBA00022801"/>
    </source>
</evidence>
<evidence type="ECO:0000256" key="5">
    <source>
        <dbReference type="ARBA" id="ARBA00022839"/>
    </source>
</evidence>
<dbReference type="InterPro" id="IPR003156">
    <property type="entry name" value="DHHA1_dom"/>
</dbReference>
<feature type="domain" description="DHHA1" evidence="7">
    <location>
        <begin position="331"/>
        <end position="420"/>
    </location>
</feature>
<evidence type="ECO:0000313" key="10">
    <source>
        <dbReference type="Proteomes" id="UP000823896"/>
    </source>
</evidence>
<dbReference type="Pfam" id="PF01368">
    <property type="entry name" value="DHH"/>
    <property type="match status" value="1"/>
</dbReference>
<dbReference type="InterPro" id="IPR038763">
    <property type="entry name" value="DHH_sf"/>
</dbReference>
<evidence type="ECO:0000256" key="2">
    <source>
        <dbReference type="ARBA" id="ARBA00019841"/>
    </source>
</evidence>
<dbReference type="SUPFAM" id="SSF64182">
    <property type="entry name" value="DHH phosphoesterases"/>
    <property type="match status" value="1"/>
</dbReference>
<dbReference type="Gene3D" id="3.90.1640.30">
    <property type="match status" value="1"/>
</dbReference>
<dbReference type="InterPro" id="IPR041122">
    <property type="entry name" value="RecJ_OB"/>
</dbReference>
<dbReference type="GO" id="GO:0003676">
    <property type="term" value="F:nucleic acid binding"/>
    <property type="evidence" value="ECO:0007669"/>
    <property type="project" value="InterPro"/>
</dbReference>
<accession>A0A9D2SX39</accession>
<evidence type="ECO:0000259" key="8">
    <source>
        <dbReference type="Pfam" id="PF17768"/>
    </source>
</evidence>
<evidence type="ECO:0000259" key="7">
    <source>
        <dbReference type="Pfam" id="PF02272"/>
    </source>
</evidence>
<dbReference type="PANTHER" id="PTHR30255">
    <property type="entry name" value="SINGLE-STRANDED-DNA-SPECIFIC EXONUCLEASE RECJ"/>
    <property type="match status" value="1"/>
</dbReference>
<dbReference type="EMBL" id="DWWM01000057">
    <property type="protein sequence ID" value="HJC37366.1"/>
    <property type="molecule type" value="Genomic_DNA"/>
</dbReference>
<reference evidence="9" key="2">
    <citation type="submission" date="2021-04" db="EMBL/GenBank/DDBJ databases">
        <authorList>
            <person name="Gilroy R."/>
        </authorList>
    </citation>
    <scope>NUCLEOTIDE SEQUENCE</scope>
    <source>
        <strain evidence="9">CHK187-11901</strain>
    </source>
</reference>
<keyword evidence="5" id="KW-0269">Exonuclease</keyword>
<dbReference type="Pfam" id="PF02272">
    <property type="entry name" value="DHHA1"/>
    <property type="match status" value="1"/>
</dbReference>
<dbReference type="Proteomes" id="UP000823896">
    <property type="component" value="Unassembled WGS sequence"/>
</dbReference>
<dbReference type="InterPro" id="IPR001667">
    <property type="entry name" value="DDH_dom"/>
</dbReference>
<dbReference type="PANTHER" id="PTHR30255:SF2">
    <property type="entry name" value="SINGLE-STRANDED-DNA-SPECIFIC EXONUCLEASE RECJ"/>
    <property type="match status" value="1"/>
</dbReference>
<evidence type="ECO:0000256" key="1">
    <source>
        <dbReference type="ARBA" id="ARBA00005915"/>
    </source>
</evidence>
<dbReference type="GO" id="GO:0004527">
    <property type="term" value="F:exonuclease activity"/>
    <property type="evidence" value="ECO:0007669"/>
    <property type="project" value="UniProtKB-KW"/>
</dbReference>
<gene>
    <name evidence="9" type="ORF">H9702_09605</name>
</gene>
<dbReference type="Pfam" id="PF17768">
    <property type="entry name" value="RecJ_OB"/>
    <property type="match status" value="1"/>
</dbReference>
<comment type="caution">
    <text evidence="9">The sequence shown here is derived from an EMBL/GenBank/DDBJ whole genome shotgun (WGS) entry which is preliminary data.</text>
</comment>
<proteinExistence type="inferred from homology"/>
<reference evidence="9" key="1">
    <citation type="journal article" date="2021" name="PeerJ">
        <title>Extensive microbial diversity within the chicken gut microbiome revealed by metagenomics and culture.</title>
        <authorList>
            <person name="Gilroy R."/>
            <person name="Ravi A."/>
            <person name="Getino M."/>
            <person name="Pursley I."/>
            <person name="Horton D.L."/>
            <person name="Alikhan N.F."/>
            <person name="Baker D."/>
            <person name="Gharbi K."/>
            <person name="Hall N."/>
            <person name="Watson M."/>
            <person name="Adriaenssens E.M."/>
            <person name="Foster-Nyarko E."/>
            <person name="Jarju S."/>
            <person name="Secka A."/>
            <person name="Antonio M."/>
            <person name="Oren A."/>
            <person name="Chaudhuri R.R."/>
            <person name="La Ragione R."/>
            <person name="Hildebrand F."/>
            <person name="Pallen M.J."/>
        </authorList>
    </citation>
    <scope>NUCLEOTIDE SEQUENCE</scope>
    <source>
        <strain evidence="9">CHK187-11901</strain>
    </source>
</reference>
<dbReference type="InterPro" id="IPR051673">
    <property type="entry name" value="SSDNA_exonuclease_RecJ"/>
</dbReference>
<feature type="domain" description="RecJ OB" evidence="8">
    <location>
        <begin position="435"/>
        <end position="533"/>
    </location>
</feature>
<evidence type="ECO:0000259" key="6">
    <source>
        <dbReference type="Pfam" id="PF01368"/>
    </source>
</evidence>
<feature type="domain" description="DDH" evidence="6">
    <location>
        <begin position="72"/>
        <end position="200"/>
    </location>
</feature>
<name>A0A9D2SX39_9FIRM</name>
<sequence length="536" mass="59682">MNITEIDPMREEELMRRYHLSRLCARVLAAQALSVDDMQALFQPPALADPLTAQGMKEIITRIQLARDRQEKVMVCGDYDADGICATAIMVDALRRFGLECGFYIPNRFSEGYGLHAHTVELAAQKRYALLITVDNGVRAHEALQKAKELGIEVIVTDHHAIDESCPPQCAILLHPFLMGKPFETLSGAGTALEVSRALGTENERQIVLAGIAAIGDVMEMRQETRNIVRQCIAILNEKKVRCIQLLANDSSPWDETKIAFQIVPKLNVTGRLADKANANNTVRYLLSDNGALLMNMAAQISDLNALRKTMSEQMSRTAMEKADHSRAFLVICDPSFHEGIVGLVAGKLCEQFDKPCMVLAQKGSQCRGSIRAPKGMDLTSFFDELDCLQEYGGHAQAAGIGFAMEDLPKVIQYAQQKLRERPIQQQPEQTLLPVSEDMLTLNEVSSLDVLRPFGNGFEEPLFCIQRPHITDSRTLSNDKHMKWRTASGMELLYFNPGARMQELKNGDFDTFVGTIGINSFRGRRTVNVIVKDVIK</sequence>